<organism evidence="2 3">
    <name type="scientific">Colletotrichum phormii</name>
    <dbReference type="NCBI Taxonomy" id="359342"/>
    <lineage>
        <taxon>Eukaryota</taxon>
        <taxon>Fungi</taxon>
        <taxon>Dikarya</taxon>
        <taxon>Ascomycota</taxon>
        <taxon>Pezizomycotina</taxon>
        <taxon>Sordariomycetes</taxon>
        <taxon>Hypocreomycetidae</taxon>
        <taxon>Glomerellales</taxon>
        <taxon>Glomerellaceae</taxon>
        <taxon>Colletotrichum</taxon>
        <taxon>Colletotrichum acutatum species complex</taxon>
    </lineage>
</organism>
<evidence type="ECO:0000313" key="3">
    <source>
        <dbReference type="Proteomes" id="UP001243989"/>
    </source>
</evidence>
<gene>
    <name evidence="2" type="ORF">BDP81DRAFT_440048</name>
</gene>
<dbReference type="AlphaFoldDB" id="A0AAI9ZEE5"/>
<dbReference type="RefSeq" id="XP_060439010.1">
    <property type="nucleotide sequence ID" value="XM_060591466.1"/>
</dbReference>
<reference evidence="2" key="1">
    <citation type="submission" date="2021-06" db="EMBL/GenBank/DDBJ databases">
        <title>Comparative genomics, transcriptomics and evolutionary studies reveal genomic signatures of adaptation to plant cell wall in hemibiotrophic fungi.</title>
        <authorList>
            <consortium name="DOE Joint Genome Institute"/>
            <person name="Baroncelli R."/>
            <person name="Diaz J.F."/>
            <person name="Benocci T."/>
            <person name="Peng M."/>
            <person name="Battaglia E."/>
            <person name="Haridas S."/>
            <person name="Andreopoulos W."/>
            <person name="Labutti K."/>
            <person name="Pangilinan J."/>
            <person name="Floch G.L."/>
            <person name="Makela M.R."/>
            <person name="Henrissat B."/>
            <person name="Grigoriev I.V."/>
            <person name="Crouch J.A."/>
            <person name="De Vries R.P."/>
            <person name="Sukno S.A."/>
            <person name="Thon M.R."/>
        </authorList>
    </citation>
    <scope>NUCLEOTIDE SEQUENCE</scope>
    <source>
        <strain evidence="2">CBS 102054</strain>
    </source>
</reference>
<dbReference type="Proteomes" id="UP001243989">
    <property type="component" value="Unassembled WGS sequence"/>
</dbReference>
<evidence type="ECO:0000313" key="2">
    <source>
        <dbReference type="EMBL" id="KAK1623015.1"/>
    </source>
</evidence>
<evidence type="ECO:0000256" key="1">
    <source>
        <dbReference type="SAM" id="SignalP"/>
    </source>
</evidence>
<feature type="signal peptide" evidence="1">
    <location>
        <begin position="1"/>
        <end position="23"/>
    </location>
</feature>
<evidence type="ECO:0008006" key="4">
    <source>
        <dbReference type="Google" id="ProtNLM"/>
    </source>
</evidence>
<keyword evidence="1" id="KW-0732">Signal</keyword>
<name>A0AAI9ZEE5_9PEZI</name>
<proteinExistence type="predicted"/>
<accession>A0AAI9ZEE5</accession>
<comment type="caution">
    <text evidence="2">The sequence shown here is derived from an EMBL/GenBank/DDBJ whole genome shotgun (WGS) entry which is preliminary data.</text>
</comment>
<keyword evidence="3" id="KW-1185">Reference proteome</keyword>
<sequence length="73" mass="7960">MPARSVASMHLCILRGCTWPTDAWVWICGTDTAGPSCRSARLPSLQRHSPRRADVTAALARSIVLEADVNLWG</sequence>
<feature type="chain" id="PRO_5042551916" description="Secreted protein" evidence="1">
    <location>
        <begin position="24"/>
        <end position="73"/>
    </location>
</feature>
<dbReference type="EMBL" id="JAHMHQ010000031">
    <property type="protein sequence ID" value="KAK1623015.1"/>
    <property type="molecule type" value="Genomic_DNA"/>
</dbReference>
<dbReference type="GeneID" id="85476328"/>
<protein>
    <recommendedName>
        <fullName evidence="4">Secreted protein</fullName>
    </recommendedName>
</protein>